<dbReference type="EMBL" id="QGKY02000089">
    <property type="protein sequence ID" value="KAF2615980.1"/>
    <property type="molecule type" value="Genomic_DNA"/>
</dbReference>
<proteinExistence type="predicted"/>
<protein>
    <submittedName>
        <fullName evidence="2">Uncharacterized protein</fullName>
    </submittedName>
</protein>
<comment type="caution">
    <text evidence="2">The sequence shown here is derived from an EMBL/GenBank/DDBJ whole genome shotgun (WGS) entry which is preliminary data.</text>
</comment>
<name>A0A8S9M7C1_BRACR</name>
<organism evidence="2">
    <name type="scientific">Brassica cretica</name>
    <name type="common">Mustard</name>
    <dbReference type="NCBI Taxonomy" id="69181"/>
    <lineage>
        <taxon>Eukaryota</taxon>
        <taxon>Viridiplantae</taxon>
        <taxon>Streptophyta</taxon>
        <taxon>Embryophyta</taxon>
        <taxon>Tracheophyta</taxon>
        <taxon>Spermatophyta</taxon>
        <taxon>Magnoliopsida</taxon>
        <taxon>eudicotyledons</taxon>
        <taxon>Gunneridae</taxon>
        <taxon>Pentapetalae</taxon>
        <taxon>rosids</taxon>
        <taxon>malvids</taxon>
        <taxon>Brassicales</taxon>
        <taxon>Brassicaceae</taxon>
        <taxon>Brassiceae</taxon>
        <taxon>Brassica</taxon>
    </lineage>
</organism>
<dbReference type="AlphaFoldDB" id="A0A8S9M7C1"/>
<evidence type="ECO:0000256" key="1">
    <source>
        <dbReference type="SAM" id="MobiDB-lite"/>
    </source>
</evidence>
<gene>
    <name evidence="2" type="ORF">F2Q70_00012451</name>
</gene>
<evidence type="ECO:0000313" key="2">
    <source>
        <dbReference type="EMBL" id="KAF2615980.1"/>
    </source>
</evidence>
<reference evidence="2" key="1">
    <citation type="submission" date="2019-12" db="EMBL/GenBank/DDBJ databases">
        <title>Genome sequencing and annotation of Brassica cretica.</title>
        <authorList>
            <person name="Studholme D.J."/>
            <person name="Sarris P.F."/>
        </authorList>
    </citation>
    <scope>NUCLEOTIDE SEQUENCE</scope>
    <source>
        <strain evidence="2">PFS-102/07</strain>
        <tissue evidence="2">Leaf</tissue>
    </source>
</reference>
<feature type="region of interest" description="Disordered" evidence="1">
    <location>
        <begin position="45"/>
        <end position="95"/>
    </location>
</feature>
<feature type="compositionally biased region" description="Basic and acidic residues" evidence="1">
    <location>
        <begin position="54"/>
        <end position="65"/>
    </location>
</feature>
<sequence length="95" mass="10938">MFRRITPETNHRAQLRHPLFHRRASASHLRDLILPVLLHPHHHKLNAGELPSESSRDLIRREQSAKRHMPRRSPTVNLGSPVVTTLNSQVSSHTN</sequence>
<feature type="compositionally biased region" description="Polar residues" evidence="1">
    <location>
        <begin position="74"/>
        <end position="95"/>
    </location>
</feature>
<accession>A0A8S9M7C1</accession>